<dbReference type="InterPro" id="IPR038763">
    <property type="entry name" value="DHH_sf"/>
</dbReference>
<dbReference type="SUPFAM" id="SSF64182">
    <property type="entry name" value="DHH phosphoesterases"/>
    <property type="match status" value="1"/>
</dbReference>
<keyword evidence="5" id="KW-0464">Manganese</keyword>
<keyword evidence="3" id="KW-0479">Metal-binding</keyword>
<dbReference type="GO" id="GO:0046872">
    <property type="term" value="F:metal ion binding"/>
    <property type="evidence" value="ECO:0007669"/>
    <property type="project" value="UniProtKB-KW"/>
</dbReference>
<protein>
    <recommendedName>
        <fullName evidence="2">inorganic diphosphatase</fullName>
        <ecNumber evidence="2">3.6.1.1</ecNumber>
    </recommendedName>
    <alternativeName>
        <fullName evidence="6">Pyrophosphate phospho-hydrolase</fullName>
    </alternativeName>
</protein>
<keyword evidence="4" id="KW-0378">Hydrolase</keyword>
<accession>Q6LHK4</accession>
<dbReference type="Gene3D" id="3.90.1640.10">
    <property type="entry name" value="inorganic pyrophosphatase (n-terminal core)"/>
    <property type="match status" value="1"/>
</dbReference>
<dbReference type="InterPro" id="IPR004097">
    <property type="entry name" value="DHHA2"/>
</dbReference>
<evidence type="ECO:0000313" key="10">
    <source>
        <dbReference type="EMBL" id="CAG23226.1"/>
    </source>
</evidence>
<evidence type="ECO:0000256" key="3">
    <source>
        <dbReference type="ARBA" id="ARBA00022723"/>
    </source>
</evidence>
<dbReference type="NCBIfam" id="NF003877">
    <property type="entry name" value="PRK05427.1"/>
    <property type="match status" value="1"/>
</dbReference>
<dbReference type="eggNOG" id="COG1227">
    <property type="taxonomic scope" value="Bacteria"/>
</dbReference>
<dbReference type="AlphaFoldDB" id="Q6LHK4"/>
<dbReference type="Pfam" id="PF02833">
    <property type="entry name" value="DHHA2"/>
    <property type="match status" value="1"/>
</dbReference>
<evidence type="ECO:0000256" key="2">
    <source>
        <dbReference type="ARBA" id="ARBA00012146"/>
    </source>
</evidence>
<dbReference type="InterPro" id="IPR001667">
    <property type="entry name" value="DDH_dom"/>
</dbReference>
<sequence length="340" mass="36906">MESIMTMNKLLVLMVLASSSATAFELSAPSQNSTDNLVWTGHLSPDTDTMTSAILAAHIYGGTAAVPEAINPESQFVLEYCQAEAPIQLNDFSQKAVGLVDFNQKTQLHKTIDESSIVAIIDHHAIGGKPVNMSQVAAIDIRAWGSAATILADHAESLNLQLPKSVACTTLAGILSDTVVFQSSTTTQYDHTYAEKMALQAGIKDIEAFGQKMLEAKSDLSHVSAEDILTMDYKNFEFGGKKVGIGVAETLTAQQLLDRRDEFVTAMKSHKEANQLDHLFFSVTDTKNKRANLLWIDAADLSVAKLAFDGDVKEGWLYLDGVTSRKRQIGPAIQKAVETK</sequence>
<feature type="signal peptide" evidence="8">
    <location>
        <begin position="1"/>
        <end position="23"/>
    </location>
</feature>
<dbReference type="STRING" id="298386.PBPRB1355"/>
<evidence type="ECO:0000256" key="8">
    <source>
        <dbReference type="SAM" id="SignalP"/>
    </source>
</evidence>
<dbReference type="PANTHER" id="PTHR12112:SF22">
    <property type="entry name" value="MANGANESE-DEPENDENT INORGANIC PYROPHOSPHATASE-RELATED"/>
    <property type="match status" value="1"/>
</dbReference>
<dbReference type="HOGENOM" id="CLU_025243_0_0_6"/>
<dbReference type="GO" id="GO:0005737">
    <property type="term" value="C:cytoplasm"/>
    <property type="evidence" value="ECO:0007669"/>
    <property type="project" value="InterPro"/>
</dbReference>
<evidence type="ECO:0000256" key="5">
    <source>
        <dbReference type="ARBA" id="ARBA00023211"/>
    </source>
</evidence>
<dbReference type="EC" id="3.6.1.1" evidence="2"/>
<evidence type="ECO:0000256" key="4">
    <source>
        <dbReference type="ARBA" id="ARBA00022801"/>
    </source>
</evidence>
<dbReference type="InterPro" id="IPR038222">
    <property type="entry name" value="DHHA2_dom_sf"/>
</dbReference>
<dbReference type="Pfam" id="PF01368">
    <property type="entry name" value="DHH"/>
    <property type="match status" value="1"/>
</dbReference>
<organism evidence="10 11">
    <name type="scientific">Photobacterium profundum (strain SS9)</name>
    <dbReference type="NCBI Taxonomy" id="298386"/>
    <lineage>
        <taxon>Bacteria</taxon>
        <taxon>Pseudomonadati</taxon>
        <taxon>Pseudomonadota</taxon>
        <taxon>Gammaproteobacteria</taxon>
        <taxon>Vibrionales</taxon>
        <taxon>Vibrionaceae</taxon>
        <taxon>Photobacterium</taxon>
    </lineage>
</organism>
<dbReference type="EMBL" id="CR378679">
    <property type="protein sequence ID" value="CAG23226.1"/>
    <property type="molecule type" value="Genomic_DNA"/>
</dbReference>
<reference evidence="11" key="1">
    <citation type="journal article" date="2005" name="Science">
        <title>Life at depth: Photobacterium profundum genome sequence and expression analysis.</title>
        <authorList>
            <person name="Vezzi A."/>
            <person name="Campanaro S."/>
            <person name="D'Angelo M."/>
            <person name="Simonato F."/>
            <person name="Vitulo N."/>
            <person name="Lauro F.M."/>
            <person name="Cestaro A."/>
            <person name="Malacrida G."/>
            <person name="Simionati B."/>
            <person name="Cannata N."/>
            <person name="Romualdi C."/>
            <person name="Bartlett D.H."/>
            <person name="Valle G."/>
        </authorList>
    </citation>
    <scope>NUCLEOTIDE SEQUENCE [LARGE SCALE GENOMIC DNA]</scope>
    <source>
        <strain evidence="11">ATCC BAA-1253 / SS9</strain>
    </source>
</reference>
<keyword evidence="8" id="KW-0732">Signal</keyword>
<dbReference type="GO" id="GO:0004427">
    <property type="term" value="F:inorganic diphosphate phosphatase activity"/>
    <property type="evidence" value="ECO:0007669"/>
    <property type="project" value="UniProtKB-EC"/>
</dbReference>
<dbReference type="Gene3D" id="3.10.310.20">
    <property type="entry name" value="DHHA2 domain"/>
    <property type="match status" value="1"/>
</dbReference>
<name>Q6LHK4_PHOPR</name>
<evidence type="ECO:0000256" key="7">
    <source>
        <dbReference type="ARBA" id="ARBA00047820"/>
    </source>
</evidence>
<evidence type="ECO:0000313" key="11">
    <source>
        <dbReference type="Proteomes" id="UP000000593"/>
    </source>
</evidence>
<evidence type="ECO:0000256" key="1">
    <source>
        <dbReference type="ARBA" id="ARBA00001936"/>
    </source>
</evidence>
<feature type="domain" description="DHHA2" evidence="9">
    <location>
        <begin position="210"/>
        <end position="337"/>
    </location>
</feature>
<dbReference type="KEGG" id="ppr:PBPRB1355"/>
<evidence type="ECO:0000259" key="9">
    <source>
        <dbReference type="SMART" id="SM01131"/>
    </source>
</evidence>
<feature type="chain" id="PRO_5004275957" description="inorganic diphosphatase" evidence="8">
    <location>
        <begin position="24"/>
        <end position="340"/>
    </location>
</feature>
<comment type="cofactor">
    <cofactor evidence="1">
        <name>Mn(2+)</name>
        <dbReference type="ChEBI" id="CHEBI:29035"/>
    </cofactor>
</comment>
<dbReference type="Proteomes" id="UP000000593">
    <property type="component" value="Chromosome 2"/>
</dbReference>
<comment type="catalytic activity">
    <reaction evidence="7">
        <text>diphosphate + H2O = 2 phosphate + H(+)</text>
        <dbReference type="Rhea" id="RHEA:24576"/>
        <dbReference type="ChEBI" id="CHEBI:15377"/>
        <dbReference type="ChEBI" id="CHEBI:15378"/>
        <dbReference type="ChEBI" id="CHEBI:33019"/>
        <dbReference type="ChEBI" id="CHEBI:43474"/>
        <dbReference type="EC" id="3.6.1.1"/>
    </reaction>
</comment>
<dbReference type="SMART" id="SM01131">
    <property type="entry name" value="DHHA2"/>
    <property type="match status" value="1"/>
</dbReference>
<evidence type="ECO:0000256" key="6">
    <source>
        <dbReference type="ARBA" id="ARBA00032535"/>
    </source>
</evidence>
<keyword evidence="11" id="KW-1185">Reference proteome</keyword>
<gene>
    <name evidence="10" type="primary">VP1770</name>
    <name evidence="10" type="ordered locus">PBPRB1355</name>
</gene>
<dbReference type="PANTHER" id="PTHR12112">
    <property type="entry name" value="BNIP - RELATED"/>
    <property type="match status" value="1"/>
</dbReference>
<proteinExistence type="predicted"/>